<reference evidence="1" key="2">
    <citation type="submission" date="2018-05" db="EMBL/GenBank/DDBJ databases">
        <title>OmerRS3 (Oryza meridionalis Reference Sequence Version 3).</title>
        <authorList>
            <person name="Zhang J."/>
            <person name="Kudrna D."/>
            <person name="Lee S."/>
            <person name="Talag J."/>
            <person name="Welchert J."/>
            <person name="Wing R.A."/>
        </authorList>
    </citation>
    <scope>NUCLEOTIDE SEQUENCE [LARGE SCALE GENOMIC DNA]</scope>
    <source>
        <strain evidence="1">cv. OR44</strain>
    </source>
</reference>
<keyword evidence="2" id="KW-1185">Reference proteome</keyword>
<protein>
    <recommendedName>
        <fullName evidence="3">F-box domain-containing protein</fullName>
    </recommendedName>
</protein>
<dbReference type="STRING" id="40149.A0A0E0FES2"/>
<evidence type="ECO:0000313" key="2">
    <source>
        <dbReference type="Proteomes" id="UP000008021"/>
    </source>
</evidence>
<dbReference type="HOGENOM" id="CLU_2227453_0_0_1"/>
<dbReference type="Gramene" id="OMERI12G14900.1">
    <property type="protein sequence ID" value="OMERI12G14900.1"/>
    <property type="gene ID" value="OMERI12G14900"/>
</dbReference>
<name>A0A0E0FES2_9ORYZ</name>
<sequence>MDCCSQLSGDLLADILCRAVCHAWRAIVDDHSLTTQAAALLPNHLHGLFVGLNESCLQGFFARPSPPAAAAATIPGIDLDYDLDDDATIEVHCNGLLFCSIATSST</sequence>
<accession>A0A0E0FES2</accession>
<dbReference type="Proteomes" id="UP000008021">
    <property type="component" value="Chromosome 12"/>
</dbReference>
<evidence type="ECO:0000313" key="1">
    <source>
        <dbReference type="EnsemblPlants" id="OMERI12G14900.1"/>
    </source>
</evidence>
<dbReference type="AlphaFoldDB" id="A0A0E0FES2"/>
<organism evidence="1">
    <name type="scientific">Oryza meridionalis</name>
    <dbReference type="NCBI Taxonomy" id="40149"/>
    <lineage>
        <taxon>Eukaryota</taxon>
        <taxon>Viridiplantae</taxon>
        <taxon>Streptophyta</taxon>
        <taxon>Embryophyta</taxon>
        <taxon>Tracheophyta</taxon>
        <taxon>Spermatophyta</taxon>
        <taxon>Magnoliopsida</taxon>
        <taxon>Liliopsida</taxon>
        <taxon>Poales</taxon>
        <taxon>Poaceae</taxon>
        <taxon>BOP clade</taxon>
        <taxon>Oryzoideae</taxon>
        <taxon>Oryzeae</taxon>
        <taxon>Oryzinae</taxon>
        <taxon>Oryza</taxon>
    </lineage>
</organism>
<dbReference type="PANTHER" id="PTHR34591">
    <property type="entry name" value="OS03G0653100 PROTEIN-RELATED"/>
    <property type="match status" value="1"/>
</dbReference>
<reference evidence="1" key="1">
    <citation type="submission" date="2015-04" db="UniProtKB">
        <authorList>
            <consortium name="EnsemblPlants"/>
        </authorList>
    </citation>
    <scope>IDENTIFICATION</scope>
</reference>
<proteinExistence type="predicted"/>
<dbReference type="EnsemblPlants" id="OMERI12G14900.1">
    <property type="protein sequence ID" value="OMERI12G14900.1"/>
    <property type="gene ID" value="OMERI12G14900"/>
</dbReference>
<evidence type="ECO:0008006" key="3">
    <source>
        <dbReference type="Google" id="ProtNLM"/>
    </source>
</evidence>